<evidence type="ECO:0000256" key="15">
    <source>
        <dbReference type="PIRSR" id="PIRSR606539-3"/>
    </source>
</evidence>
<feature type="binding site" evidence="14">
    <location>
        <position position="468"/>
    </location>
    <ligand>
        <name>ATP</name>
        <dbReference type="ChEBI" id="CHEBI:30616"/>
    </ligand>
</feature>
<keyword evidence="9 16" id="KW-1278">Translocase</keyword>
<comment type="cofactor">
    <cofactor evidence="15">
        <name>Mg(2+)</name>
        <dbReference type="ChEBI" id="CHEBI:18420"/>
    </cofactor>
</comment>
<dbReference type="InterPro" id="IPR018303">
    <property type="entry name" value="ATPase_P-typ_P_site"/>
</dbReference>
<evidence type="ECO:0000313" key="20">
    <source>
        <dbReference type="EMBL" id="ETV88269.1"/>
    </source>
</evidence>
<dbReference type="SUPFAM" id="SSF81653">
    <property type="entry name" value="Calcium ATPase, transduction domain A"/>
    <property type="match status" value="1"/>
</dbReference>
<evidence type="ECO:0000256" key="9">
    <source>
        <dbReference type="ARBA" id="ARBA00022967"/>
    </source>
</evidence>
<dbReference type="GO" id="GO:0045332">
    <property type="term" value="P:phospholipid translocation"/>
    <property type="evidence" value="ECO:0007669"/>
    <property type="project" value="TreeGrafter"/>
</dbReference>
<name>W4HAG4_APHAT</name>
<dbReference type="GO" id="GO:0005524">
    <property type="term" value="F:ATP binding"/>
    <property type="evidence" value="ECO:0007669"/>
    <property type="project" value="UniProtKB-UniRule"/>
</dbReference>
<feature type="transmembrane region" description="Helical" evidence="16">
    <location>
        <begin position="1137"/>
        <end position="1156"/>
    </location>
</feature>
<evidence type="ECO:0000256" key="14">
    <source>
        <dbReference type="PIRSR" id="PIRSR606539-2"/>
    </source>
</evidence>
<feature type="transmembrane region" description="Helical" evidence="16">
    <location>
        <begin position="986"/>
        <end position="1002"/>
    </location>
</feature>
<dbReference type="SUPFAM" id="SSF81665">
    <property type="entry name" value="Calcium ATPase, transmembrane domain M"/>
    <property type="match status" value="1"/>
</dbReference>
<dbReference type="Pfam" id="PF16209">
    <property type="entry name" value="PhoLip_ATPase_N"/>
    <property type="match status" value="1"/>
</dbReference>
<feature type="binding site" evidence="14">
    <location>
        <position position="870"/>
    </location>
    <ligand>
        <name>ATP</name>
        <dbReference type="ChEBI" id="CHEBI:30616"/>
    </ligand>
</feature>
<feature type="transmembrane region" description="Helical" evidence="16">
    <location>
        <begin position="957"/>
        <end position="980"/>
    </location>
</feature>
<feature type="binding site" evidence="15">
    <location>
        <position position="468"/>
    </location>
    <ligand>
        <name>Mg(2+)</name>
        <dbReference type="ChEBI" id="CHEBI:18420"/>
    </ligand>
</feature>
<feature type="binding site" evidence="14">
    <location>
        <position position="469"/>
    </location>
    <ligand>
        <name>ATP</name>
        <dbReference type="ChEBI" id="CHEBI:30616"/>
    </ligand>
</feature>
<dbReference type="OrthoDB" id="377733at2759"/>
<keyword evidence="4 16" id="KW-0812">Transmembrane</keyword>
<evidence type="ECO:0000256" key="3">
    <source>
        <dbReference type="ARBA" id="ARBA00022448"/>
    </source>
</evidence>
<dbReference type="InterPro" id="IPR023299">
    <property type="entry name" value="ATPase_P-typ_cyto_dom_N"/>
</dbReference>
<dbReference type="GO" id="GO:0016887">
    <property type="term" value="F:ATP hydrolysis activity"/>
    <property type="evidence" value="ECO:0007669"/>
    <property type="project" value="InterPro"/>
</dbReference>
<evidence type="ECO:0000256" key="7">
    <source>
        <dbReference type="ARBA" id="ARBA00022840"/>
    </source>
</evidence>
<evidence type="ECO:0000256" key="1">
    <source>
        <dbReference type="ARBA" id="ARBA00004127"/>
    </source>
</evidence>
<dbReference type="InterPro" id="IPR036412">
    <property type="entry name" value="HAD-like_sf"/>
</dbReference>
<evidence type="ECO:0000256" key="10">
    <source>
        <dbReference type="ARBA" id="ARBA00022989"/>
    </source>
</evidence>
<feature type="transmembrane region" description="Helical" evidence="16">
    <location>
        <begin position="360"/>
        <end position="379"/>
    </location>
</feature>
<evidence type="ECO:0000256" key="11">
    <source>
        <dbReference type="ARBA" id="ARBA00023136"/>
    </source>
</evidence>
<proteinExistence type="inferred from homology"/>
<feature type="binding site" evidence="15">
    <location>
        <position position="895"/>
    </location>
    <ligand>
        <name>Mg(2+)</name>
        <dbReference type="ChEBI" id="CHEBI:18420"/>
    </ligand>
</feature>
<dbReference type="STRING" id="112090.W4HAG4"/>
<evidence type="ECO:0000256" key="2">
    <source>
        <dbReference type="ARBA" id="ARBA00008109"/>
    </source>
</evidence>
<dbReference type="PANTHER" id="PTHR24092:SF180">
    <property type="entry name" value="PHOSPHOLIPID-TRANSPORTING ATPASE DNF1-RELATED"/>
    <property type="match status" value="1"/>
</dbReference>
<evidence type="ECO:0000256" key="17">
    <source>
        <dbReference type="SAM" id="MobiDB-lite"/>
    </source>
</evidence>
<keyword evidence="8 15" id="KW-0460">Magnesium</keyword>
<evidence type="ECO:0000256" key="12">
    <source>
        <dbReference type="ARBA" id="ARBA00034036"/>
    </source>
</evidence>
<dbReference type="InterPro" id="IPR008250">
    <property type="entry name" value="ATPase_P-typ_transduc_dom_A_sf"/>
</dbReference>
<keyword evidence="3" id="KW-0813">Transport</keyword>
<dbReference type="SFLD" id="SFLDS00003">
    <property type="entry name" value="Haloacid_Dehalogenase"/>
    <property type="match status" value="1"/>
</dbReference>
<evidence type="ECO:0000256" key="5">
    <source>
        <dbReference type="ARBA" id="ARBA00022723"/>
    </source>
</evidence>
<feature type="transmembrane region" description="Helical" evidence="16">
    <location>
        <begin position="120"/>
        <end position="137"/>
    </location>
</feature>
<dbReference type="PROSITE" id="PS00154">
    <property type="entry name" value="ATPASE_E1_E2"/>
    <property type="match status" value="1"/>
</dbReference>
<protein>
    <recommendedName>
        <fullName evidence="16">Phospholipid-transporting ATPase</fullName>
        <ecNumber evidence="16">7.6.2.1</ecNumber>
    </recommendedName>
</protein>
<organism evidence="20">
    <name type="scientific">Aphanomyces astaci</name>
    <name type="common">Crayfish plague agent</name>
    <dbReference type="NCBI Taxonomy" id="112090"/>
    <lineage>
        <taxon>Eukaryota</taxon>
        <taxon>Sar</taxon>
        <taxon>Stramenopiles</taxon>
        <taxon>Oomycota</taxon>
        <taxon>Saprolegniomycetes</taxon>
        <taxon>Saprolegniales</taxon>
        <taxon>Verrucalvaceae</taxon>
        <taxon>Aphanomyces</taxon>
    </lineage>
</organism>
<evidence type="ECO:0000259" key="18">
    <source>
        <dbReference type="Pfam" id="PF16209"/>
    </source>
</evidence>
<feature type="binding site" evidence="14">
    <location>
        <position position="895"/>
    </location>
    <ligand>
        <name>ATP</name>
        <dbReference type="ChEBI" id="CHEBI:30616"/>
    </ligand>
</feature>
<dbReference type="NCBIfam" id="TIGR01494">
    <property type="entry name" value="ATPase_P-type"/>
    <property type="match status" value="1"/>
</dbReference>
<evidence type="ECO:0000256" key="13">
    <source>
        <dbReference type="PIRSR" id="PIRSR606539-1"/>
    </source>
</evidence>
<dbReference type="InterPro" id="IPR032630">
    <property type="entry name" value="P_typ_ATPase_c"/>
</dbReference>
<sequence length="1374" mass="153091">MTHLAGVKSNRVRLDDVEAEASYHALEDAPQPSCTTSARPQCQRPVDDSLPPPTLPPHSIQEAVELSVQCFDILHNTSSKAVNPPKSHVKLPRSNAICTSHYTWWSFVPVFLYRTFRKPANFYFLTIGFLQMIPPISPTNGVPLQFLPLSIVVLIDGIFAAIEDYHRHRADNDMNDTRCLRYNVTSGAFETAAWKDIVVGDLLQLQDNDVVPADLVVVATDGQVAAGCYIETKSLDGETNLKLREPLLQAQFDNVAEPDIAAILNGLEFAHDQPPTPNIHVHRGAVHCRMPNTLSVDAEDNMVTLPISVQHTAWRGCKIRNTQRIWGVVAYVGVDTKLMQGLKIQAMKQSTIDSVTDAQVILLVAMLVVLCVVGASLHTTWSTPALPSYLGRSAPDSPFIASFFYFLITMASILPITLNVSITAVKNLQGYFMTRDKDMFDSDRNMPMQARNKALNEQLGHITHIFSDKTGTITCNKMDFRKCTIRGVSYGNGTTAIGRAAARAQCTPNNSTDATDEGSHDTPVIPNVRFQDQRLYADLDGASGPEQAKAIRWFFTHLALSHSVLLDARREFAASSPDELALVSAAKYFGFAFVERHPGSIIVQLAQDGSSETYYLLAVFEFTSARKRMSVVVQSCNASQDVVVLSKGADSVLWPRLRSDAWVEATKSHLHGFATEGLRTLVIASKTIALDEWERFYAEYQLAQVHSAERVEQLQDDMEDNLTLLGVTGIEDRLQDRVPETLELLSKAGIGLWVLTGDMQETAVNVGYACSLLTNDMDRYIVNAHTCPTRISLLHHLDELYNRLVGSASSFTSHQAAIVIDGTSLSLLLHGKSTRTDPDYTSTSTDALHFLRVALLCRVVIACRCSPSQKARLVELVQVHCADARTLAIGDGANDVPMISTAHVGVGIAGEEGRQAVNSSDFAVGQFHFLARLVLVHGRWNYTRVAHLIGFTYYKNIVYCMSMFWFMLTYSAYSGALIYAVFIQQGYNLFFTALPIIAYAVLDQDVPANIAMALPQLYHVTGRRLFDRHQFWTWICLGVVDSVLLLYFVTLSSVLVDPFSATTSLLTLGDLGWTALCLFMNIRIMLVVSTWNSFLLASIGISLGFVYGLQIAIDVLWLQVPTWEAPYWWLLHYPMTWLVQLLVLVGIVIKDVWYAAYQRRFHPTVLDLVQSATPTQRATTGRPSLESLQSIEFPPVKWILPHLHSLHDNMEPDTSVPTERMRQEGSHHGFAFGQPANILRWLLRKSKPLYATALPQPRRWDTTFLQFVLASASDVFENERYQPFLGFGHTYPGHLLPSDRGHWSNATGSVSTNQDISTALLTLDENPNGDDHGWEYAWDFSQFPQRTCHRKLGLVRRRRWVVRDVAAAPASTAV</sequence>
<feature type="transmembrane region" description="Helical" evidence="16">
    <location>
        <begin position="399"/>
        <end position="425"/>
    </location>
</feature>
<feature type="transmembrane region" description="Helical" evidence="16">
    <location>
        <begin position="1094"/>
        <end position="1117"/>
    </location>
</feature>
<dbReference type="Gene3D" id="3.40.1110.10">
    <property type="entry name" value="Calcium-transporting ATPase, cytoplasmic domain N"/>
    <property type="match status" value="1"/>
</dbReference>
<evidence type="ECO:0000256" key="16">
    <source>
        <dbReference type="RuleBase" id="RU362033"/>
    </source>
</evidence>
<comment type="catalytic activity">
    <reaction evidence="12 16">
        <text>ATP + H2O + phospholipidSide 1 = ADP + phosphate + phospholipidSide 2.</text>
        <dbReference type="EC" id="7.6.2.1"/>
    </reaction>
</comment>
<feature type="binding site" evidence="14">
    <location>
        <position position="622"/>
    </location>
    <ligand>
        <name>ATP</name>
        <dbReference type="ChEBI" id="CHEBI:30616"/>
    </ligand>
</feature>
<evidence type="ECO:0000256" key="4">
    <source>
        <dbReference type="ARBA" id="ARBA00022692"/>
    </source>
</evidence>
<gene>
    <name evidence="20" type="ORF">H257_01564</name>
</gene>
<feature type="binding site" evidence="14">
    <location>
        <position position="757"/>
    </location>
    <ligand>
        <name>ATP</name>
        <dbReference type="ChEBI" id="CHEBI:30616"/>
    </ligand>
</feature>
<dbReference type="InterPro" id="IPR006539">
    <property type="entry name" value="P-type_ATPase_IV"/>
</dbReference>
<feature type="binding site" evidence="14">
    <location>
        <position position="679"/>
    </location>
    <ligand>
        <name>ATP</name>
        <dbReference type="ChEBI" id="CHEBI:30616"/>
    </ligand>
</feature>
<feature type="binding site" evidence="14">
    <location>
        <position position="758"/>
    </location>
    <ligand>
        <name>ATP</name>
        <dbReference type="ChEBI" id="CHEBI:30616"/>
    </ligand>
</feature>
<dbReference type="InterPro" id="IPR032631">
    <property type="entry name" value="P-type_ATPase_N"/>
</dbReference>
<keyword evidence="7 14" id="KW-0067">ATP-binding</keyword>
<dbReference type="FunFam" id="3.40.50.1000:FF:000014">
    <property type="entry name" value="Phospholipid-transporting ATPase"/>
    <property type="match status" value="1"/>
</dbReference>
<feature type="domain" description="P-type ATPase N-terminal" evidence="18">
    <location>
        <begin position="94"/>
        <end position="142"/>
    </location>
</feature>
<dbReference type="GO" id="GO:0000287">
    <property type="term" value="F:magnesium ion binding"/>
    <property type="evidence" value="ECO:0007669"/>
    <property type="project" value="UniProtKB-UniRule"/>
</dbReference>
<dbReference type="Gene3D" id="3.40.50.1000">
    <property type="entry name" value="HAD superfamily/HAD-like"/>
    <property type="match status" value="1"/>
</dbReference>
<dbReference type="PRINTS" id="PR00119">
    <property type="entry name" value="CATATPASE"/>
</dbReference>
<keyword evidence="11 16" id="KW-0472">Membrane</keyword>
<dbReference type="EC" id="7.6.2.1" evidence="16"/>
<comment type="similarity">
    <text evidence="2 16">Belongs to the cation transport ATPase (P-type) (TC 3.A.3) family. Type IV subfamily.</text>
</comment>
<dbReference type="SFLD" id="SFLDG00002">
    <property type="entry name" value="C1.7:_P-type_atpase_like"/>
    <property type="match status" value="1"/>
</dbReference>
<evidence type="ECO:0000256" key="8">
    <source>
        <dbReference type="ARBA" id="ARBA00022842"/>
    </source>
</evidence>
<dbReference type="NCBIfam" id="TIGR01652">
    <property type="entry name" value="ATPase-Plipid"/>
    <property type="match status" value="1"/>
</dbReference>
<dbReference type="SUPFAM" id="SSF81660">
    <property type="entry name" value="Metal cation-transporting ATPase, ATP-binding domain N"/>
    <property type="match status" value="1"/>
</dbReference>
<dbReference type="SUPFAM" id="SSF56784">
    <property type="entry name" value="HAD-like"/>
    <property type="match status" value="1"/>
</dbReference>
<feature type="binding site" evidence="14">
    <location>
        <position position="894"/>
    </location>
    <ligand>
        <name>ATP</name>
        <dbReference type="ChEBI" id="CHEBI:30616"/>
    </ligand>
</feature>
<evidence type="ECO:0000259" key="19">
    <source>
        <dbReference type="Pfam" id="PF16212"/>
    </source>
</evidence>
<dbReference type="Gene3D" id="2.70.150.10">
    <property type="entry name" value="Calcium-transporting ATPase, cytoplasmic transduction domain A"/>
    <property type="match status" value="1"/>
</dbReference>
<dbReference type="InterPro" id="IPR023298">
    <property type="entry name" value="ATPase_P-typ_TM_dom_sf"/>
</dbReference>
<dbReference type="InterPro" id="IPR001757">
    <property type="entry name" value="P_typ_ATPase"/>
</dbReference>
<dbReference type="Pfam" id="PF13246">
    <property type="entry name" value="Cation_ATPase"/>
    <property type="match status" value="1"/>
</dbReference>
<accession>W4HAG4</accession>
<feature type="binding site" evidence="15">
    <location>
        <position position="891"/>
    </location>
    <ligand>
        <name>Mg(2+)</name>
        <dbReference type="ChEBI" id="CHEBI:18420"/>
    </ligand>
</feature>
<feature type="domain" description="P-type ATPase C-terminal" evidence="19">
    <location>
        <begin position="917"/>
        <end position="1164"/>
    </location>
</feature>
<feature type="binding site" evidence="15">
    <location>
        <position position="470"/>
    </location>
    <ligand>
        <name>Mg(2+)</name>
        <dbReference type="ChEBI" id="CHEBI:18420"/>
    </ligand>
</feature>
<keyword evidence="10 16" id="KW-1133">Transmembrane helix</keyword>
<feature type="region of interest" description="Disordered" evidence="17">
    <location>
        <begin position="25"/>
        <end position="55"/>
    </location>
</feature>
<dbReference type="InterPro" id="IPR023214">
    <property type="entry name" value="HAD_sf"/>
</dbReference>
<dbReference type="VEuPathDB" id="FungiDB:H257_01564"/>
<dbReference type="InterPro" id="IPR044492">
    <property type="entry name" value="P_typ_ATPase_HD_dom"/>
</dbReference>
<feature type="binding site" evidence="14">
    <location>
        <position position="864"/>
    </location>
    <ligand>
        <name>ATP</name>
        <dbReference type="ChEBI" id="CHEBI:30616"/>
    </ligand>
</feature>
<feature type="transmembrane region" description="Helical" evidence="16">
    <location>
        <begin position="1031"/>
        <end position="1049"/>
    </location>
</feature>
<dbReference type="PANTHER" id="PTHR24092">
    <property type="entry name" value="PROBABLE PHOSPHOLIPID-TRANSPORTING ATPASE"/>
    <property type="match status" value="1"/>
</dbReference>
<reference evidence="20" key="1">
    <citation type="submission" date="2013-12" db="EMBL/GenBank/DDBJ databases">
        <title>The Genome Sequence of Aphanomyces astaci APO3.</title>
        <authorList>
            <consortium name="The Broad Institute Genomics Platform"/>
            <person name="Russ C."/>
            <person name="Tyler B."/>
            <person name="van West P."/>
            <person name="Dieguez-Uribeondo J."/>
            <person name="Young S.K."/>
            <person name="Zeng Q."/>
            <person name="Gargeya S."/>
            <person name="Fitzgerald M."/>
            <person name="Abouelleil A."/>
            <person name="Alvarado L."/>
            <person name="Chapman S.B."/>
            <person name="Gainer-Dewar J."/>
            <person name="Goldberg J."/>
            <person name="Griggs A."/>
            <person name="Gujja S."/>
            <person name="Hansen M."/>
            <person name="Howarth C."/>
            <person name="Imamovic A."/>
            <person name="Ireland A."/>
            <person name="Larimer J."/>
            <person name="McCowan C."/>
            <person name="Murphy C."/>
            <person name="Pearson M."/>
            <person name="Poon T.W."/>
            <person name="Priest M."/>
            <person name="Roberts A."/>
            <person name="Saif S."/>
            <person name="Shea T."/>
            <person name="Sykes S."/>
            <person name="Wortman J."/>
            <person name="Nusbaum C."/>
            <person name="Birren B."/>
        </authorList>
    </citation>
    <scope>NUCLEOTIDE SEQUENCE [LARGE SCALE GENOMIC DNA]</scope>
    <source>
        <strain evidence="20">APO3</strain>
    </source>
</reference>
<feature type="binding site" evidence="14">
    <location>
        <position position="647"/>
    </location>
    <ligand>
        <name>ATP</name>
        <dbReference type="ChEBI" id="CHEBI:30616"/>
    </ligand>
</feature>
<comment type="subcellular location">
    <subcellularLocation>
        <location evidence="1">Endomembrane system</location>
        <topology evidence="1">Multi-pass membrane protein</topology>
    </subcellularLocation>
    <subcellularLocation>
        <location evidence="16">Membrane</location>
        <topology evidence="16">Multi-pass membrane protein</topology>
    </subcellularLocation>
</comment>
<dbReference type="SFLD" id="SFLDF00027">
    <property type="entry name" value="p-type_atpase"/>
    <property type="match status" value="1"/>
</dbReference>
<feature type="transmembrane region" description="Helical" evidence="16">
    <location>
        <begin position="143"/>
        <end position="162"/>
    </location>
</feature>
<feature type="binding site" evidence="14">
    <location>
        <position position="470"/>
    </location>
    <ligand>
        <name>ATP</name>
        <dbReference type="ChEBI" id="CHEBI:30616"/>
    </ligand>
</feature>
<dbReference type="GO" id="GO:0005886">
    <property type="term" value="C:plasma membrane"/>
    <property type="evidence" value="ECO:0007669"/>
    <property type="project" value="TreeGrafter"/>
</dbReference>
<feature type="active site" description="4-aspartylphosphate intermediate" evidence="13">
    <location>
        <position position="468"/>
    </location>
</feature>
<dbReference type="GO" id="GO:0012505">
    <property type="term" value="C:endomembrane system"/>
    <property type="evidence" value="ECO:0007669"/>
    <property type="project" value="UniProtKB-SubCell"/>
</dbReference>
<dbReference type="EMBL" id="KI913115">
    <property type="protein sequence ID" value="ETV88269.1"/>
    <property type="molecule type" value="Genomic_DNA"/>
</dbReference>
<feature type="binding site" evidence="14">
    <location>
        <position position="756"/>
    </location>
    <ligand>
        <name>ATP</name>
        <dbReference type="ChEBI" id="CHEBI:30616"/>
    </ligand>
</feature>
<evidence type="ECO:0000256" key="6">
    <source>
        <dbReference type="ARBA" id="ARBA00022741"/>
    </source>
</evidence>
<keyword evidence="6 14" id="KW-0547">Nucleotide-binding</keyword>
<keyword evidence="5 15" id="KW-0479">Metal-binding</keyword>
<feature type="binding site" evidence="14">
    <location>
        <position position="579"/>
    </location>
    <ligand>
        <name>ATP</name>
        <dbReference type="ChEBI" id="CHEBI:30616"/>
    </ligand>
</feature>
<dbReference type="Pfam" id="PF16212">
    <property type="entry name" value="PhoLip_ATPase_C"/>
    <property type="match status" value="1"/>
</dbReference>
<feature type="transmembrane region" description="Helical" evidence="16">
    <location>
        <begin position="1061"/>
        <end position="1082"/>
    </location>
</feature>
<dbReference type="RefSeq" id="XP_009823132.1">
    <property type="nucleotide sequence ID" value="XM_009824830.1"/>
</dbReference>
<dbReference type="GO" id="GO:0140326">
    <property type="term" value="F:ATPase-coupled intramembrane lipid transporter activity"/>
    <property type="evidence" value="ECO:0007669"/>
    <property type="project" value="UniProtKB-EC"/>
</dbReference>
<dbReference type="GeneID" id="20803560"/>